<name>A0A6C0EQF2_9ZZZZ</name>
<sequence>MNYKTQLTKDIIESYNLYKNNMIKNNIHLDLLNMMKNDYLNKTNYNDFINSSKENQDIYFDIYTKIFDIQIEQKNLEKNYELLLPLI</sequence>
<dbReference type="AlphaFoldDB" id="A0A6C0EQF2"/>
<protein>
    <submittedName>
        <fullName evidence="1">Uncharacterized protein</fullName>
    </submittedName>
</protein>
<evidence type="ECO:0000313" key="1">
    <source>
        <dbReference type="EMBL" id="QHT30530.1"/>
    </source>
</evidence>
<organism evidence="1">
    <name type="scientific">viral metagenome</name>
    <dbReference type="NCBI Taxonomy" id="1070528"/>
    <lineage>
        <taxon>unclassified sequences</taxon>
        <taxon>metagenomes</taxon>
        <taxon>organismal metagenomes</taxon>
    </lineage>
</organism>
<reference evidence="1" key="1">
    <citation type="journal article" date="2020" name="Nature">
        <title>Giant virus diversity and host interactions through global metagenomics.</title>
        <authorList>
            <person name="Schulz F."/>
            <person name="Roux S."/>
            <person name="Paez-Espino D."/>
            <person name="Jungbluth S."/>
            <person name="Walsh D.A."/>
            <person name="Denef V.J."/>
            <person name="McMahon K.D."/>
            <person name="Konstantinidis K.T."/>
            <person name="Eloe-Fadrosh E.A."/>
            <person name="Kyrpides N.C."/>
            <person name="Woyke T."/>
        </authorList>
    </citation>
    <scope>NUCLEOTIDE SEQUENCE</scope>
    <source>
        <strain evidence="1">GVMAG-M-3300009151-35</strain>
    </source>
</reference>
<dbReference type="EMBL" id="MN738902">
    <property type="protein sequence ID" value="QHT30530.1"/>
    <property type="molecule type" value="Genomic_DNA"/>
</dbReference>
<accession>A0A6C0EQF2</accession>
<proteinExistence type="predicted"/>